<dbReference type="Proteomes" id="UP000644507">
    <property type="component" value="Unassembled WGS sequence"/>
</dbReference>
<name>A0A918WME3_9BACT</name>
<evidence type="ECO:0000313" key="1">
    <source>
        <dbReference type="EMBL" id="GHC58507.1"/>
    </source>
</evidence>
<comment type="caution">
    <text evidence="1">The sequence shown here is derived from an EMBL/GenBank/DDBJ whole genome shotgun (WGS) entry which is preliminary data.</text>
</comment>
<dbReference type="EMBL" id="BMXI01000011">
    <property type="protein sequence ID" value="GHC58507.1"/>
    <property type="molecule type" value="Genomic_DNA"/>
</dbReference>
<dbReference type="Gene3D" id="3.60.21.10">
    <property type="match status" value="1"/>
</dbReference>
<evidence type="ECO:0008006" key="3">
    <source>
        <dbReference type="Google" id="ProtNLM"/>
    </source>
</evidence>
<dbReference type="RefSeq" id="WP_189570755.1">
    <property type="nucleotide sequence ID" value="NZ_BMXI01000011.1"/>
</dbReference>
<accession>A0A918WME3</accession>
<keyword evidence="2" id="KW-1185">Reference proteome</keyword>
<dbReference type="AlphaFoldDB" id="A0A918WME3"/>
<organism evidence="1 2">
    <name type="scientific">Roseibacillus persicicus</name>
    <dbReference type="NCBI Taxonomy" id="454148"/>
    <lineage>
        <taxon>Bacteria</taxon>
        <taxon>Pseudomonadati</taxon>
        <taxon>Verrucomicrobiota</taxon>
        <taxon>Verrucomicrobiia</taxon>
        <taxon>Verrucomicrobiales</taxon>
        <taxon>Verrucomicrobiaceae</taxon>
        <taxon>Roseibacillus</taxon>
    </lineage>
</organism>
<dbReference type="SUPFAM" id="SSF56300">
    <property type="entry name" value="Metallo-dependent phosphatases"/>
    <property type="match status" value="1"/>
</dbReference>
<proteinExistence type="predicted"/>
<sequence>MVTSTIAEFSEGPRELALPVRMVSDWHLGHPGAAVRNVAQVESVLAGAGTLVMVGDGREELVKGWRAEADRLWDELRTACERQGVGLIALTGNHDPDASSDGWLKLGQGRILVTHGDMIYETSSPWSRELFDKRREVMALLESRKTESLDERWDCAREVGRLLRPRGKTPEGLVGYLKLAFWPPERLVEIGKVWTGFAAEGNRFLEAFAPDCEHLVCGHFHRPGRFHVGHRTIWNTGSLMKMCKGLAIDFDGESLAAQRVILK</sequence>
<evidence type="ECO:0000313" key="2">
    <source>
        <dbReference type="Proteomes" id="UP000644507"/>
    </source>
</evidence>
<dbReference type="InterPro" id="IPR029052">
    <property type="entry name" value="Metallo-depent_PP-like"/>
</dbReference>
<reference evidence="1" key="2">
    <citation type="submission" date="2020-09" db="EMBL/GenBank/DDBJ databases">
        <authorList>
            <person name="Sun Q."/>
            <person name="Kim S."/>
        </authorList>
    </citation>
    <scope>NUCLEOTIDE SEQUENCE</scope>
    <source>
        <strain evidence="1">KCTC 12988</strain>
    </source>
</reference>
<reference evidence="1" key="1">
    <citation type="journal article" date="2014" name="Int. J. Syst. Evol. Microbiol.">
        <title>Complete genome sequence of Corynebacterium casei LMG S-19264T (=DSM 44701T), isolated from a smear-ripened cheese.</title>
        <authorList>
            <consortium name="US DOE Joint Genome Institute (JGI-PGF)"/>
            <person name="Walter F."/>
            <person name="Albersmeier A."/>
            <person name="Kalinowski J."/>
            <person name="Ruckert C."/>
        </authorList>
    </citation>
    <scope>NUCLEOTIDE SEQUENCE</scope>
    <source>
        <strain evidence="1">KCTC 12988</strain>
    </source>
</reference>
<protein>
    <recommendedName>
        <fullName evidence="3">Calcineurin-like phosphoesterase domain-containing protein</fullName>
    </recommendedName>
</protein>
<gene>
    <name evidence="1" type="ORF">GCM10007100_26900</name>
</gene>